<dbReference type="STRING" id="454194.PYK22_01983"/>
<dbReference type="Proteomes" id="UP000031518">
    <property type="component" value="Unassembled WGS sequence"/>
</dbReference>
<dbReference type="AlphaFoldDB" id="A0A0B6X0A3"/>
<dbReference type="RefSeq" id="WP_157770807.1">
    <property type="nucleotide sequence ID" value="NZ_CBXV010000007.1"/>
</dbReference>
<protein>
    <submittedName>
        <fullName evidence="1">Uncharacterized protein</fullName>
    </submittedName>
</protein>
<evidence type="ECO:0000313" key="2">
    <source>
        <dbReference type="Proteomes" id="UP000031518"/>
    </source>
</evidence>
<dbReference type="EMBL" id="CBXV010000007">
    <property type="protein sequence ID" value="CDM65974.1"/>
    <property type="molecule type" value="Genomic_DNA"/>
</dbReference>
<name>A0A0B6X0A3_9BACT</name>
<evidence type="ECO:0000313" key="1">
    <source>
        <dbReference type="EMBL" id="CDM65974.1"/>
    </source>
</evidence>
<reference evidence="1 2" key="1">
    <citation type="submission" date="2013-12" db="EMBL/GenBank/DDBJ databases">
        <authorList>
            <person name="Stott M."/>
        </authorList>
    </citation>
    <scope>NUCLEOTIDE SEQUENCE [LARGE SCALE GENOMIC DNA]</scope>
    <source>
        <strain evidence="1 2">K22</strain>
    </source>
</reference>
<reference evidence="1 2" key="2">
    <citation type="submission" date="2015-01" db="EMBL/GenBank/DDBJ databases">
        <title>Complete genome sequence of Pyrinomonas methylaliphatogenes type strain K22T.</title>
        <authorList>
            <person name="Lee K.C.Y."/>
            <person name="Power J.F."/>
            <person name="Dunfield P.F."/>
            <person name="Morgan X.C."/>
            <person name="Huttenhower C."/>
            <person name="Stott M.B."/>
        </authorList>
    </citation>
    <scope>NUCLEOTIDE SEQUENCE [LARGE SCALE GENOMIC DNA]</scope>
    <source>
        <strain evidence="1 2">K22</strain>
    </source>
</reference>
<accession>A0A0B6X0A3</accession>
<sequence>MAKRLTDRQRLALKIDSLTDSEIQEVLDYISIMEAMRRSRSLAIAWDDDWVARLAEEYENKRARQAFEWEAARRRAERRAAVAPISRI</sequence>
<organism evidence="1 2">
    <name type="scientific">Pyrinomonas methylaliphatogenes</name>
    <dbReference type="NCBI Taxonomy" id="454194"/>
    <lineage>
        <taxon>Bacteria</taxon>
        <taxon>Pseudomonadati</taxon>
        <taxon>Acidobacteriota</taxon>
        <taxon>Blastocatellia</taxon>
        <taxon>Blastocatellales</taxon>
        <taxon>Pyrinomonadaceae</taxon>
        <taxon>Pyrinomonas</taxon>
    </lineage>
</organism>
<gene>
    <name evidence="1" type="ORF">PYK22_01983</name>
</gene>
<keyword evidence="2" id="KW-1185">Reference proteome</keyword>
<proteinExistence type="predicted"/>